<comment type="caution">
    <text evidence="2">The sequence shown here is derived from an EMBL/GenBank/DDBJ whole genome shotgun (WGS) entry which is preliminary data.</text>
</comment>
<keyword evidence="1" id="KW-0812">Transmembrane</keyword>
<keyword evidence="1" id="KW-1133">Transmembrane helix</keyword>
<dbReference type="Proteomes" id="UP000003340">
    <property type="component" value="Unassembled WGS sequence"/>
</dbReference>
<reference evidence="2 3" key="2">
    <citation type="submission" date="2009-02" db="EMBL/GenBank/DDBJ databases">
        <title>Draft genome sequence of Clostridium methylpentosum (DSM 5476).</title>
        <authorList>
            <person name="Sudarsanam P."/>
            <person name="Ley R."/>
            <person name="Guruge J."/>
            <person name="Turnbaugh P.J."/>
            <person name="Mahowald M."/>
            <person name="Liep D."/>
            <person name="Gordon J."/>
        </authorList>
    </citation>
    <scope>NUCLEOTIDE SEQUENCE [LARGE SCALE GENOMIC DNA]</scope>
    <source>
        <strain evidence="2 3">DSM 5476</strain>
    </source>
</reference>
<gene>
    <name evidence="2" type="ORF">CLOSTMETH_00475</name>
</gene>
<proteinExistence type="predicted"/>
<keyword evidence="3" id="KW-1185">Reference proteome</keyword>
<reference evidence="2 3" key="1">
    <citation type="submission" date="2009-01" db="EMBL/GenBank/DDBJ databases">
        <authorList>
            <person name="Fulton L."/>
            <person name="Clifton S."/>
            <person name="Fulton B."/>
            <person name="Xu J."/>
            <person name="Minx P."/>
            <person name="Pepin K.H."/>
            <person name="Johnson M."/>
            <person name="Bhonagiri V."/>
            <person name="Nash W.E."/>
            <person name="Mardis E.R."/>
            <person name="Wilson R.K."/>
        </authorList>
    </citation>
    <scope>NUCLEOTIDE SEQUENCE [LARGE SCALE GENOMIC DNA]</scope>
    <source>
        <strain evidence="2 3">DSM 5476</strain>
    </source>
</reference>
<evidence type="ECO:0000313" key="3">
    <source>
        <dbReference type="Proteomes" id="UP000003340"/>
    </source>
</evidence>
<organism evidence="2 3">
    <name type="scientific">[Clostridium] methylpentosum DSM 5476</name>
    <dbReference type="NCBI Taxonomy" id="537013"/>
    <lineage>
        <taxon>Bacteria</taxon>
        <taxon>Bacillati</taxon>
        <taxon>Bacillota</taxon>
        <taxon>Clostridia</taxon>
        <taxon>Eubacteriales</taxon>
        <taxon>Oscillospiraceae</taxon>
        <taxon>Oscillospiraceae incertae sedis</taxon>
    </lineage>
</organism>
<dbReference type="AlphaFoldDB" id="C0E9H6"/>
<keyword evidence="1" id="KW-0472">Membrane</keyword>
<dbReference type="STRING" id="537013.CLOSTMETH_00475"/>
<evidence type="ECO:0000313" key="2">
    <source>
        <dbReference type="EMBL" id="EEG31886.1"/>
    </source>
</evidence>
<dbReference type="HOGENOM" id="CLU_3268094_0_0_9"/>
<name>C0E9H6_9FIRM</name>
<feature type="transmembrane region" description="Helical" evidence="1">
    <location>
        <begin position="21"/>
        <end position="39"/>
    </location>
</feature>
<accession>C0E9H6</accession>
<dbReference type="EMBL" id="ACEC01000020">
    <property type="protein sequence ID" value="EEG31886.1"/>
    <property type="molecule type" value="Genomic_DNA"/>
</dbReference>
<sequence>MAMRERLRANGNVKTAIKISMILILFFMIPALILIWRMMAF</sequence>
<evidence type="ECO:0000256" key="1">
    <source>
        <dbReference type="SAM" id="Phobius"/>
    </source>
</evidence>
<protein>
    <submittedName>
        <fullName evidence="2">Uncharacterized protein</fullName>
    </submittedName>
</protein>